<reference evidence="4" key="1">
    <citation type="submission" date="2020-11" db="EMBL/GenBank/DDBJ databases">
        <title>Nocardioides cynanchi sp. nov., isolated from soil of rhizosphere of Cynanchum wilfordii.</title>
        <authorList>
            <person name="Lee J.-S."/>
            <person name="Suh M.K."/>
            <person name="Kim J.-S."/>
        </authorList>
    </citation>
    <scope>NUCLEOTIDE SEQUENCE</scope>
    <source>
        <strain evidence="4">KCTC 19276</strain>
    </source>
</reference>
<evidence type="ECO:0000256" key="2">
    <source>
        <dbReference type="SAM" id="SignalP"/>
    </source>
</evidence>
<dbReference type="Pfam" id="PF12034">
    <property type="entry name" value="YfbK_C"/>
    <property type="match status" value="1"/>
</dbReference>
<dbReference type="EMBL" id="JADKPO010000014">
    <property type="protein sequence ID" value="MBF4768491.1"/>
    <property type="molecule type" value="Genomic_DNA"/>
</dbReference>
<keyword evidence="5" id="KW-1185">Reference proteome</keyword>
<gene>
    <name evidence="4" type="ORF">ISU10_12015</name>
</gene>
<dbReference type="InterPro" id="IPR002035">
    <property type="entry name" value="VWF_A"/>
</dbReference>
<dbReference type="AlphaFoldDB" id="A0A930YHB9"/>
<protein>
    <submittedName>
        <fullName evidence="4">von Willebrand factor type A domain-containing protein</fullName>
    </submittedName>
</protein>
<dbReference type="RefSeq" id="WP_194696634.1">
    <property type="nucleotide sequence ID" value="NZ_JADKPO010000014.1"/>
</dbReference>
<evidence type="ECO:0000256" key="1">
    <source>
        <dbReference type="SAM" id="MobiDB-lite"/>
    </source>
</evidence>
<accession>A0A930YHB9</accession>
<dbReference type="Pfam" id="PF00092">
    <property type="entry name" value="VWA"/>
    <property type="match status" value="1"/>
</dbReference>
<comment type="caution">
    <text evidence="4">The sequence shown here is derived from an EMBL/GenBank/DDBJ whole genome shotgun (WGS) entry which is preliminary data.</text>
</comment>
<feature type="region of interest" description="Disordered" evidence="1">
    <location>
        <begin position="25"/>
        <end position="65"/>
    </location>
</feature>
<feature type="signal peptide" evidence="2">
    <location>
        <begin position="1"/>
        <end position="26"/>
    </location>
</feature>
<sequence length="525" mass="55445">MTPIVQRIRVLSVVVALSAATLTACGGGGDDTTGDAQAGGPESYYDNYDQRESGQCCQPPDPGDPGLLEDDTFVDAGMSGYVDAAQDPESTFALDVDNGSFRIAQTLVAQGMRPPPASVRSEEWVNALPYDDPAPTESDLALRTETAMAPSLRDGTQEVRVAVTARQLPAESRPSVNLTLVIDRSGSMDIGSRLGLVKSSIAMLAGSLRPDDTVSVVAFDQNVDLVLPPTRVAEHEAILASIDRLYPGGSTNLADGLRLGYQQARSAYRPGGINVVILCSDGVANVGMTGPEGITAQIAEEGRNGIHLVTVGYGMGNYNDHLMEQLADQGDGFYRYVDTYEEAQHLYVDELTSLLTPIADDARSQVTFDPEKVESYRLVGYDNRAMDDQSFDDLGADAGELGAGHRATALYEVRLAPGVESGEQIGTARVKWVSAITGAPGHAEAAVRAAVPGLPPSASFQLATAAADLAELVKLGGYGSAYEQLRSTSYGELRQRVIVLARRGVPGADQLAALIDGCERGTPGY</sequence>
<dbReference type="PROSITE" id="PS51257">
    <property type="entry name" value="PROKAR_LIPOPROTEIN"/>
    <property type="match status" value="1"/>
</dbReference>
<name>A0A930YHB9_9ACTN</name>
<keyword evidence="2" id="KW-0732">Signal</keyword>
<feature type="chain" id="PRO_5036795060" evidence="2">
    <location>
        <begin position="27"/>
        <end position="525"/>
    </location>
</feature>
<dbReference type="InterPro" id="IPR051266">
    <property type="entry name" value="CLCR"/>
</dbReference>
<dbReference type="PANTHER" id="PTHR10579:SF43">
    <property type="entry name" value="ZINC FINGER (C3HC4-TYPE RING FINGER) FAMILY PROTEIN"/>
    <property type="match status" value="1"/>
</dbReference>
<dbReference type="PROSITE" id="PS50234">
    <property type="entry name" value="VWFA"/>
    <property type="match status" value="1"/>
</dbReference>
<dbReference type="SUPFAM" id="SSF53300">
    <property type="entry name" value="vWA-like"/>
    <property type="match status" value="1"/>
</dbReference>
<dbReference type="InterPro" id="IPR021908">
    <property type="entry name" value="YfbK_C"/>
</dbReference>
<feature type="domain" description="VWFA" evidence="3">
    <location>
        <begin position="177"/>
        <end position="355"/>
    </location>
</feature>
<dbReference type="InterPro" id="IPR022156">
    <property type="entry name" value="Uncharacterised_YfbK_N"/>
</dbReference>
<evidence type="ECO:0000313" key="4">
    <source>
        <dbReference type="EMBL" id="MBF4768491.1"/>
    </source>
</evidence>
<evidence type="ECO:0000259" key="3">
    <source>
        <dbReference type="PROSITE" id="PS50234"/>
    </source>
</evidence>
<organism evidence="4 5">
    <name type="scientific">Nocardioides agariphilus</name>
    <dbReference type="NCBI Taxonomy" id="433664"/>
    <lineage>
        <taxon>Bacteria</taxon>
        <taxon>Bacillati</taxon>
        <taxon>Actinomycetota</taxon>
        <taxon>Actinomycetes</taxon>
        <taxon>Propionibacteriales</taxon>
        <taxon>Nocardioidaceae</taxon>
        <taxon>Nocardioides</taxon>
    </lineage>
</organism>
<dbReference type="Gene3D" id="3.40.50.410">
    <property type="entry name" value="von Willebrand factor, type A domain"/>
    <property type="match status" value="1"/>
</dbReference>
<dbReference type="InterPro" id="IPR036465">
    <property type="entry name" value="vWFA_dom_sf"/>
</dbReference>
<dbReference type="PANTHER" id="PTHR10579">
    <property type="entry name" value="CALCIUM-ACTIVATED CHLORIDE CHANNEL REGULATOR"/>
    <property type="match status" value="1"/>
</dbReference>
<dbReference type="Proteomes" id="UP000660668">
    <property type="component" value="Unassembled WGS sequence"/>
</dbReference>
<dbReference type="SMART" id="SM00327">
    <property type="entry name" value="VWA"/>
    <property type="match status" value="1"/>
</dbReference>
<evidence type="ECO:0000313" key="5">
    <source>
        <dbReference type="Proteomes" id="UP000660668"/>
    </source>
</evidence>
<dbReference type="Pfam" id="PF12450">
    <property type="entry name" value="vWF_A"/>
    <property type="match status" value="1"/>
</dbReference>
<proteinExistence type="predicted"/>